<feature type="transmembrane region" description="Helical" evidence="1">
    <location>
        <begin position="82"/>
        <end position="100"/>
    </location>
</feature>
<comment type="caution">
    <text evidence="2">The sequence shown here is derived from an EMBL/GenBank/DDBJ whole genome shotgun (WGS) entry which is preliminary data.</text>
</comment>
<gene>
    <name evidence="2" type="ORF">AW11_03430</name>
</gene>
<dbReference type="EMBL" id="JEMY01000053">
    <property type="protein sequence ID" value="EXI85602.1"/>
    <property type="molecule type" value="Genomic_DNA"/>
</dbReference>
<evidence type="ECO:0000313" key="2">
    <source>
        <dbReference type="EMBL" id="EXI85602.1"/>
    </source>
</evidence>
<accession>A0A011Q8Q6</accession>
<name>A0A011Q8Q6_ACCRE</name>
<organism evidence="2 3">
    <name type="scientific">Accumulibacter regalis</name>
    <dbReference type="NCBI Taxonomy" id="522306"/>
    <lineage>
        <taxon>Bacteria</taxon>
        <taxon>Pseudomonadati</taxon>
        <taxon>Pseudomonadota</taxon>
        <taxon>Betaproteobacteria</taxon>
        <taxon>Candidatus Accumulibacter</taxon>
    </lineage>
</organism>
<sequence>MATNGHFFNQVNAPIKVVHSNLDQEIIQITEDKLRLVLNQHIAAAEQRKAWIAPLGILVAIVIVFSTSTFKDVFFKAPTWEAIFFIAGLLSLGWLIRTLWQAHNSPTVDSLVEKIKNRSIDEQSNK</sequence>
<reference evidence="2" key="1">
    <citation type="submission" date="2014-02" db="EMBL/GenBank/DDBJ databases">
        <title>Expanding our view of genomic diversity in Candidatus Accumulibacter clades.</title>
        <authorList>
            <person name="Skennerton C.T."/>
            <person name="Barr J.J."/>
            <person name="Slater F.R."/>
            <person name="Bond P.L."/>
            <person name="Tyson G.W."/>
        </authorList>
    </citation>
    <scope>NUCLEOTIDE SEQUENCE [LARGE SCALE GENOMIC DNA]</scope>
</reference>
<dbReference type="Proteomes" id="UP000022141">
    <property type="component" value="Unassembled WGS sequence"/>
</dbReference>
<feature type="transmembrane region" description="Helical" evidence="1">
    <location>
        <begin position="50"/>
        <end position="70"/>
    </location>
</feature>
<dbReference type="eggNOG" id="ENOG5033CDZ">
    <property type="taxonomic scope" value="Bacteria"/>
</dbReference>
<protein>
    <submittedName>
        <fullName evidence="2">Uncharacterized protein</fullName>
    </submittedName>
</protein>
<keyword evidence="3" id="KW-1185">Reference proteome</keyword>
<evidence type="ECO:0000256" key="1">
    <source>
        <dbReference type="SAM" id="Phobius"/>
    </source>
</evidence>
<keyword evidence="1" id="KW-0472">Membrane</keyword>
<dbReference type="AlphaFoldDB" id="A0A011Q8Q6"/>
<evidence type="ECO:0000313" key="3">
    <source>
        <dbReference type="Proteomes" id="UP000022141"/>
    </source>
</evidence>
<keyword evidence="1" id="KW-1133">Transmembrane helix</keyword>
<keyword evidence="1" id="KW-0812">Transmembrane</keyword>
<proteinExistence type="predicted"/>